<dbReference type="InterPro" id="IPR019910">
    <property type="entry name" value="Lucif-like_OxRdtase_MSMEG_4879"/>
</dbReference>
<dbReference type="PANTHER" id="PTHR43244:SF1">
    <property type="entry name" value="5,10-METHYLENETETRAHYDROMETHANOPTERIN REDUCTASE"/>
    <property type="match status" value="1"/>
</dbReference>
<feature type="domain" description="Luciferase-like" evidence="2">
    <location>
        <begin position="13"/>
        <end position="275"/>
    </location>
</feature>
<reference evidence="4" key="1">
    <citation type="journal article" date="2019" name="Int. J. Syst. Evol. Microbiol.">
        <title>The Global Catalogue of Microorganisms (GCM) 10K type strain sequencing project: providing services to taxonomists for standard genome sequencing and annotation.</title>
        <authorList>
            <consortium name="The Broad Institute Genomics Platform"/>
            <consortium name="The Broad Institute Genome Sequencing Center for Infectious Disease"/>
            <person name="Wu L."/>
            <person name="Ma J."/>
        </authorList>
    </citation>
    <scope>NUCLEOTIDE SEQUENCE [LARGE SCALE GENOMIC DNA]</scope>
    <source>
        <strain evidence="4">CGMCC 4.7643</strain>
    </source>
</reference>
<dbReference type="PANTHER" id="PTHR43244">
    <property type="match status" value="1"/>
</dbReference>
<dbReference type="SUPFAM" id="SSF51679">
    <property type="entry name" value="Bacterial luciferase-like"/>
    <property type="match status" value="1"/>
</dbReference>
<name>A0ABW5G9C9_9PSEU</name>
<accession>A0ABW5G9C9</accession>
<dbReference type="InterPro" id="IPR011251">
    <property type="entry name" value="Luciferase-like_dom"/>
</dbReference>
<evidence type="ECO:0000256" key="1">
    <source>
        <dbReference type="ARBA" id="ARBA00023002"/>
    </source>
</evidence>
<evidence type="ECO:0000313" key="3">
    <source>
        <dbReference type="EMBL" id="MFD2457077.1"/>
    </source>
</evidence>
<dbReference type="EC" id="1.-.-.-" evidence="3"/>
<dbReference type="GO" id="GO:0016491">
    <property type="term" value="F:oxidoreductase activity"/>
    <property type="evidence" value="ECO:0007669"/>
    <property type="project" value="UniProtKB-KW"/>
</dbReference>
<comment type="caution">
    <text evidence="3">The sequence shown here is derived from an EMBL/GenBank/DDBJ whole genome shotgun (WGS) entry which is preliminary data.</text>
</comment>
<dbReference type="EMBL" id="JBHUKU010000001">
    <property type="protein sequence ID" value="MFD2457077.1"/>
    <property type="molecule type" value="Genomic_DNA"/>
</dbReference>
<sequence>MRTGILLDELGVSFADLRTQARTAAELGYRSIWLAQRGSWDALTALAAIGTSVPGVTLGTSVVPTYSRHPLTLAAQARTLQATTGAPVDLGVGVSHRPIVEGEFGYSFDRPIRHLREYLQALDPVLRGEKADFHGETLTAAGEVGIPNDEPPSVVVGAVSPVSLRVSGAYADGATTVWAGPRSLAEFVVPTLTKAAAGAGRPAPRVISTQLICVTSDPGARRDWVQDRYGPAAGVPAYRAILDRDGHAGVPDAVLAGDEEHVLARVRELESAGATELLVIPFGEPSEQDRTRALLARL</sequence>
<dbReference type="InterPro" id="IPR036661">
    <property type="entry name" value="Luciferase-like_sf"/>
</dbReference>
<evidence type="ECO:0000313" key="4">
    <source>
        <dbReference type="Proteomes" id="UP001597419"/>
    </source>
</evidence>
<protein>
    <submittedName>
        <fullName evidence="3">TIGR03564 family F420-dependent LLM class oxidoreductase</fullName>
        <ecNumber evidence="3">1.-.-.-</ecNumber>
    </submittedName>
</protein>
<dbReference type="Gene3D" id="3.20.20.30">
    <property type="entry name" value="Luciferase-like domain"/>
    <property type="match status" value="1"/>
</dbReference>
<proteinExistence type="predicted"/>
<dbReference type="NCBIfam" id="TIGR03564">
    <property type="entry name" value="F420_MSMEG_4879"/>
    <property type="match status" value="1"/>
</dbReference>
<dbReference type="Pfam" id="PF00296">
    <property type="entry name" value="Bac_luciferase"/>
    <property type="match status" value="1"/>
</dbReference>
<dbReference type="InterPro" id="IPR050564">
    <property type="entry name" value="F420-G6PD/mer"/>
</dbReference>
<gene>
    <name evidence="3" type="ORF">ACFSYJ_00635</name>
</gene>
<dbReference type="Proteomes" id="UP001597419">
    <property type="component" value="Unassembled WGS sequence"/>
</dbReference>
<keyword evidence="1 3" id="KW-0560">Oxidoreductase</keyword>
<keyword evidence="4" id="KW-1185">Reference proteome</keyword>
<dbReference type="RefSeq" id="WP_345402077.1">
    <property type="nucleotide sequence ID" value="NZ_BAABHG010000013.1"/>
</dbReference>
<organism evidence="3 4">
    <name type="scientific">Amycolatopsis samaneae</name>
    <dbReference type="NCBI Taxonomy" id="664691"/>
    <lineage>
        <taxon>Bacteria</taxon>
        <taxon>Bacillati</taxon>
        <taxon>Actinomycetota</taxon>
        <taxon>Actinomycetes</taxon>
        <taxon>Pseudonocardiales</taxon>
        <taxon>Pseudonocardiaceae</taxon>
        <taxon>Amycolatopsis</taxon>
    </lineage>
</organism>
<evidence type="ECO:0000259" key="2">
    <source>
        <dbReference type="Pfam" id="PF00296"/>
    </source>
</evidence>